<dbReference type="AlphaFoldDB" id="A0AAX2A6I6"/>
<dbReference type="EMBL" id="CP031217">
    <property type="protein sequence ID" value="AXH13008.1"/>
    <property type="molecule type" value="Genomic_DNA"/>
</dbReference>
<evidence type="ECO:0008006" key="6">
    <source>
        <dbReference type="Google" id="ProtNLM"/>
    </source>
</evidence>
<sequence>MQLLNHLEDSFEKSSLKVKIELFLFPLILAFLFFYILKNSEDNYTGNTFSGNIFIQKKQMDKSYIELIKDIENYLSKNQIELINISNFNEKIQMELSSQLVKSLKFLNFIENYNNFSKIESIKIDNTKVYLNLNFQQSYVKKENKNIEEQLKFLEEYEEYTKKLELKAIVGKMVLINDKWLTIDEKINNSFTLLKINKDSVILEKEKIEFELRLYKNESL</sequence>
<keyword evidence="5" id="KW-1185">Reference proteome</keyword>
<dbReference type="RefSeq" id="WP_114839812.1">
    <property type="nucleotide sequence ID" value="NZ_CP031217.1"/>
</dbReference>
<feature type="transmembrane region" description="Helical" evidence="1">
    <location>
        <begin position="20"/>
        <end position="37"/>
    </location>
</feature>
<evidence type="ECO:0000313" key="2">
    <source>
        <dbReference type="EMBL" id="AXH13008.1"/>
    </source>
</evidence>
<dbReference type="Proteomes" id="UP000289193">
    <property type="component" value="Unassembled WGS sequence"/>
</dbReference>
<dbReference type="EMBL" id="PDKM01000007">
    <property type="protein sequence ID" value="RXK09187.1"/>
    <property type="molecule type" value="Genomic_DNA"/>
</dbReference>
<keyword evidence="1" id="KW-0812">Transmembrane</keyword>
<reference evidence="2 4" key="2">
    <citation type="submission" date="2018-07" db="EMBL/GenBank/DDBJ databases">
        <title>Complete genome of the Arcobacter bivalviorum type strain LMG 26154.</title>
        <authorList>
            <person name="Miller W.G."/>
            <person name="Yee E."/>
            <person name="Bono J.L."/>
        </authorList>
    </citation>
    <scope>NUCLEOTIDE SEQUENCE [LARGE SCALE GENOMIC DNA]</scope>
    <source>
        <strain evidence="2 4">LMG 26154</strain>
    </source>
</reference>
<evidence type="ECO:0000313" key="4">
    <source>
        <dbReference type="Proteomes" id="UP000253850"/>
    </source>
</evidence>
<dbReference type="Proteomes" id="UP000253850">
    <property type="component" value="Chromosome"/>
</dbReference>
<keyword evidence="1" id="KW-1133">Transmembrane helix</keyword>
<organism evidence="3 5">
    <name type="scientific">Halarcobacter bivalviorum</name>
    <dbReference type="NCBI Taxonomy" id="663364"/>
    <lineage>
        <taxon>Bacteria</taxon>
        <taxon>Pseudomonadati</taxon>
        <taxon>Campylobacterota</taxon>
        <taxon>Epsilonproteobacteria</taxon>
        <taxon>Campylobacterales</taxon>
        <taxon>Arcobacteraceae</taxon>
        <taxon>Halarcobacter</taxon>
    </lineage>
</organism>
<proteinExistence type="predicted"/>
<evidence type="ECO:0000313" key="3">
    <source>
        <dbReference type="EMBL" id="RXK09187.1"/>
    </source>
</evidence>
<reference evidence="3 5" key="1">
    <citation type="submission" date="2017-10" db="EMBL/GenBank/DDBJ databases">
        <title>Genomics of the genus Arcobacter.</title>
        <authorList>
            <person name="Perez-Cataluna A."/>
            <person name="Figueras M.J."/>
        </authorList>
    </citation>
    <scope>NUCLEOTIDE SEQUENCE [LARGE SCALE GENOMIC DNA]</scope>
    <source>
        <strain evidence="3 5">CECT 7835</strain>
    </source>
</reference>
<dbReference type="KEGG" id="hbv:ABIV_2031"/>
<evidence type="ECO:0000313" key="5">
    <source>
        <dbReference type="Proteomes" id="UP000289193"/>
    </source>
</evidence>
<keyword evidence="1" id="KW-0472">Membrane</keyword>
<gene>
    <name evidence="2" type="ORF">ABIV_2031</name>
    <name evidence="3" type="ORF">CRV05_11420</name>
</gene>
<protein>
    <recommendedName>
        <fullName evidence="6">Transformation system protein</fullName>
    </recommendedName>
</protein>
<evidence type="ECO:0000256" key="1">
    <source>
        <dbReference type="SAM" id="Phobius"/>
    </source>
</evidence>
<name>A0AAX2A6I6_9BACT</name>
<accession>A0AAX2A6I6</accession>